<organism evidence="1 2">
    <name type="scientific">Fibrisoma montanum</name>
    <dbReference type="NCBI Taxonomy" id="2305895"/>
    <lineage>
        <taxon>Bacteria</taxon>
        <taxon>Pseudomonadati</taxon>
        <taxon>Bacteroidota</taxon>
        <taxon>Cytophagia</taxon>
        <taxon>Cytophagales</taxon>
        <taxon>Spirosomataceae</taxon>
        <taxon>Fibrisoma</taxon>
    </lineage>
</organism>
<evidence type="ECO:0008006" key="3">
    <source>
        <dbReference type="Google" id="ProtNLM"/>
    </source>
</evidence>
<name>A0A418M2S4_9BACT</name>
<dbReference type="EMBL" id="QXED01000007">
    <property type="protein sequence ID" value="RIV19988.1"/>
    <property type="molecule type" value="Genomic_DNA"/>
</dbReference>
<evidence type="ECO:0000313" key="2">
    <source>
        <dbReference type="Proteomes" id="UP000283523"/>
    </source>
</evidence>
<comment type="caution">
    <text evidence="1">The sequence shown here is derived from an EMBL/GenBank/DDBJ whole genome shotgun (WGS) entry which is preliminary data.</text>
</comment>
<dbReference type="Proteomes" id="UP000283523">
    <property type="component" value="Unassembled WGS sequence"/>
</dbReference>
<reference evidence="1 2" key="1">
    <citation type="submission" date="2018-08" db="EMBL/GenBank/DDBJ databases">
        <title>Fibrisoma montanum sp. nov., isolated from Danxia mountain soil.</title>
        <authorList>
            <person name="Huang Y."/>
        </authorList>
    </citation>
    <scope>NUCLEOTIDE SEQUENCE [LARGE SCALE GENOMIC DNA]</scope>
    <source>
        <strain evidence="1 2">HYT19</strain>
    </source>
</reference>
<proteinExistence type="predicted"/>
<evidence type="ECO:0000313" key="1">
    <source>
        <dbReference type="EMBL" id="RIV19988.1"/>
    </source>
</evidence>
<dbReference type="RefSeq" id="WP_119670273.1">
    <property type="nucleotide sequence ID" value="NZ_QXED01000007.1"/>
</dbReference>
<accession>A0A418M2S4</accession>
<gene>
    <name evidence="1" type="ORF">DYU11_24035</name>
</gene>
<dbReference type="OrthoDB" id="1036397at2"/>
<dbReference type="AlphaFoldDB" id="A0A418M2S4"/>
<protein>
    <recommendedName>
        <fullName evidence="3">Copper chaperone</fullName>
    </recommendedName>
</protein>
<sequence length="70" mass="7849">MVLVFRTSLQTKGDCQRLAQWLDRQPAIERWTIDLDDCDKVLRVVATAIPVSAIETLVQSAGFDCSELPD</sequence>
<keyword evidence="2" id="KW-1185">Reference proteome</keyword>